<accession>A0ABS2BM56</accession>
<protein>
    <submittedName>
        <fullName evidence="2">Uncharacterized protein</fullName>
    </submittedName>
</protein>
<gene>
    <name evidence="2" type="ORF">JMJ54_09540</name>
</gene>
<feature type="compositionally biased region" description="Pro residues" evidence="1">
    <location>
        <begin position="8"/>
        <end position="23"/>
    </location>
</feature>
<feature type="region of interest" description="Disordered" evidence="1">
    <location>
        <begin position="1"/>
        <end position="23"/>
    </location>
</feature>
<sequence>MFELFKKAPPPPPELPKRLPPVPDWQPSVQLPLDRIAERIRFYTNGSRDFALFSNGTVAILPFGLNDKDAEQHALKALHGVFHAHPDFNPMNMKDGNVLVQYNHDVASLVLADVVQQNWSEIEMHHRRALATYEVLITPLGQNTFDDFGKKALFGRCFMFMDAQAPQVVRIERHDG</sequence>
<evidence type="ECO:0000313" key="2">
    <source>
        <dbReference type="EMBL" id="MBM3116076.1"/>
    </source>
</evidence>
<dbReference type="EMBL" id="JAESND010000004">
    <property type="protein sequence ID" value="MBM3116076.1"/>
    <property type="molecule type" value="Genomic_DNA"/>
</dbReference>
<proteinExistence type="predicted"/>
<dbReference type="RefSeq" id="WP_203538154.1">
    <property type="nucleotide sequence ID" value="NZ_JAESND010000004.1"/>
</dbReference>
<keyword evidence="3" id="KW-1185">Reference proteome</keyword>
<evidence type="ECO:0000256" key="1">
    <source>
        <dbReference type="SAM" id="MobiDB-lite"/>
    </source>
</evidence>
<organism evidence="2 3">
    <name type="scientific">Jeongeupia naejangsanensis</name>
    <dbReference type="NCBI Taxonomy" id="613195"/>
    <lineage>
        <taxon>Bacteria</taxon>
        <taxon>Pseudomonadati</taxon>
        <taxon>Pseudomonadota</taxon>
        <taxon>Betaproteobacteria</taxon>
        <taxon>Neisseriales</taxon>
        <taxon>Chitinibacteraceae</taxon>
        <taxon>Jeongeupia</taxon>
    </lineage>
</organism>
<name>A0ABS2BM56_9NEIS</name>
<comment type="caution">
    <text evidence="2">The sequence shown here is derived from an EMBL/GenBank/DDBJ whole genome shotgun (WGS) entry which is preliminary data.</text>
</comment>
<reference evidence="2 3" key="1">
    <citation type="submission" date="2021-01" db="EMBL/GenBank/DDBJ databases">
        <title>Draft Genome Sequence and Polyhydroxyalkanoate Biosynthetic Potential of Jeongeupia naejangsanensis Type Strain DSM 24253.</title>
        <authorList>
            <person name="Turrini P."/>
            <person name="Artuso I."/>
            <person name="Lugli G.A."/>
            <person name="Frangipani E."/>
            <person name="Ventura M."/>
            <person name="Visca P."/>
        </authorList>
    </citation>
    <scope>NUCLEOTIDE SEQUENCE [LARGE SCALE GENOMIC DNA]</scope>
    <source>
        <strain evidence="2 3">DSM 24253</strain>
    </source>
</reference>
<evidence type="ECO:0000313" key="3">
    <source>
        <dbReference type="Proteomes" id="UP000809431"/>
    </source>
</evidence>
<dbReference type="Proteomes" id="UP000809431">
    <property type="component" value="Unassembled WGS sequence"/>
</dbReference>